<proteinExistence type="inferred from homology"/>
<evidence type="ECO:0000256" key="1">
    <source>
        <dbReference type="ARBA" id="ARBA00005986"/>
    </source>
</evidence>
<dbReference type="STRING" id="92696.A0A4R0R6J5"/>
<dbReference type="GO" id="GO:0016491">
    <property type="term" value="F:oxidoreductase activity"/>
    <property type="evidence" value="ECO:0007669"/>
    <property type="project" value="InterPro"/>
</dbReference>
<dbReference type="InterPro" id="IPR009799">
    <property type="entry name" value="EthD_dom"/>
</dbReference>
<dbReference type="Pfam" id="PF07110">
    <property type="entry name" value="EthD"/>
    <property type="match status" value="1"/>
</dbReference>
<dbReference type="OrthoDB" id="3183782at2759"/>
<accession>A0A4R0R6J5</accession>
<evidence type="ECO:0000313" key="3">
    <source>
        <dbReference type="EMBL" id="TCD63180.1"/>
    </source>
</evidence>
<reference evidence="3 4" key="1">
    <citation type="submission" date="2018-11" db="EMBL/GenBank/DDBJ databases">
        <title>Genome assembly of Steccherinum ochraceum LE-BIN_3174, the white-rot fungus of the Steccherinaceae family (The Residual Polyporoid clade, Polyporales, Basidiomycota).</title>
        <authorList>
            <person name="Fedorova T.V."/>
            <person name="Glazunova O.A."/>
            <person name="Landesman E.O."/>
            <person name="Moiseenko K.V."/>
            <person name="Psurtseva N.V."/>
            <person name="Savinova O.S."/>
            <person name="Shakhova N.V."/>
            <person name="Tyazhelova T.V."/>
            <person name="Vasina D.V."/>
        </authorList>
    </citation>
    <scope>NUCLEOTIDE SEQUENCE [LARGE SCALE GENOMIC DNA]</scope>
    <source>
        <strain evidence="3 4">LE-BIN_3174</strain>
    </source>
</reference>
<dbReference type="SUPFAM" id="SSF54909">
    <property type="entry name" value="Dimeric alpha+beta barrel"/>
    <property type="match status" value="1"/>
</dbReference>
<protein>
    <recommendedName>
        <fullName evidence="2">EthD domain-containing protein</fullName>
    </recommendedName>
</protein>
<comment type="similarity">
    <text evidence="1">Belongs to the tpcK family.</text>
</comment>
<dbReference type="Gene3D" id="3.30.70.100">
    <property type="match status" value="1"/>
</dbReference>
<name>A0A4R0R6J5_9APHY</name>
<dbReference type="InterPro" id="IPR011008">
    <property type="entry name" value="Dimeric_a/b-barrel"/>
</dbReference>
<dbReference type="AlphaFoldDB" id="A0A4R0R6J5"/>
<dbReference type="Proteomes" id="UP000292702">
    <property type="component" value="Unassembled WGS sequence"/>
</dbReference>
<evidence type="ECO:0000313" key="4">
    <source>
        <dbReference type="Proteomes" id="UP000292702"/>
    </source>
</evidence>
<keyword evidence="4" id="KW-1185">Reference proteome</keyword>
<feature type="domain" description="EthD" evidence="2">
    <location>
        <begin position="21"/>
        <end position="114"/>
    </location>
</feature>
<evidence type="ECO:0000259" key="2">
    <source>
        <dbReference type="Pfam" id="PF07110"/>
    </source>
</evidence>
<comment type="caution">
    <text evidence="3">The sequence shown here is derived from an EMBL/GenBank/DDBJ whole genome shotgun (WGS) entry which is preliminary data.</text>
</comment>
<dbReference type="EMBL" id="RWJN01000317">
    <property type="protein sequence ID" value="TCD63180.1"/>
    <property type="molecule type" value="Genomic_DNA"/>
</dbReference>
<gene>
    <name evidence="3" type="ORF">EIP91_005877</name>
</gene>
<organism evidence="3 4">
    <name type="scientific">Steccherinum ochraceum</name>
    <dbReference type="NCBI Taxonomy" id="92696"/>
    <lineage>
        <taxon>Eukaryota</taxon>
        <taxon>Fungi</taxon>
        <taxon>Dikarya</taxon>
        <taxon>Basidiomycota</taxon>
        <taxon>Agaricomycotina</taxon>
        <taxon>Agaricomycetes</taxon>
        <taxon>Polyporales</taxon>
        <taxon>Steccherinaceae</taxon>
        <taxon>Steccherinum</taxon>
    </lineage>
</organism>
<sequence length="132" mass="15242">MSATGEFVPDRVRVYCMLPPKEGLSFEEFSEYWRGPHGELFKNLPFVQKNFLKYEQFHFLMPANEELAKKGLFKQPFYGMAIFEAESVEKILAILDDPGYQNIICPDEAMVFDRSKMEIIVGKSAVFIDRSA</sequence>